<name>V8N3D6_OPHHA</name>
<keyword evidence="2" id="KW-1185">Reference proteome</keyword>
<protein>
    <submittedName>
        <fullName evidence="1">Mitochondrial import receptor subunit TOM40B</fullName>
    </submittedName>
</protein>
<evidence type="ECO:0000313" key="2">
    <source>
        <dbReference type="Proteomes" id="UP000018936"/>
    </source>
</evidence>
<evidence type="ECO:0000313" key="1">
    <source>
        <dbReference type="EMBL" id="ETE56401.1"/>
    </source>
</evidence>
<comment type="caution">
    <text evidence="1">The sequence shown here is derived from an EMBL/GenBank/DDBJ whole genome shotgun (WGS) entry which is preliminary data.</text>
</comment>
<accession>V8N3D6</accession>
<dbReference type="Proteomes" id="UP000018936">
    <property type="component" value="Unassembled WGS sequence"/>
</dbReference>
<dbReference type="AlphaFoldDB" id="V8N3D6"/>
<feature type="non-terminal residue" evidence="1">
    <location>
        <position position="1"/>
    </location>
</feature>
<sequence>MKTDGRLGDFGPITRRLEVLVLGTKESWVTLGRSLPLIPIQPHRVVITFPTLIGDISNVGSLSAQILHLITERIRTKAVFQVMASRLACPSEIQNQDLDVLQSAIKKWAPSLPPCSCLGLPRRTVVKMA</sequence>
<gene>
    <name evidence="1" type="primary">TOMM40L</name>
    <name evidence="1" type="ORF">L345_17888</name>
</gene>
<dbReference type="OrthoDB" id="19656at2759"/>
<reference evidence="1 2" key="1">
    <citation type="journal article" date="2013" name="Proc. Natl. Acad. Sci. U.S.A.">
        <title>The king cobra genome reveals dynamic gene evolution and adaptation in the snake venom system.</title>
        <authorList>
            <person name="Vonk F.J."/>
            <person name="Casewell N.R."/>
            <person name="Henkel C.V."/>
            <person name="Heimberg A.M."/>
            <person name="Jansen H.J."/>
            <person name="McCleary R.J."/>
            <person name="Kerkkamp H.M."/>
            <person name="Vos R.A."/>
            <person name="Guerreiro I."/>
            <person name="Calvete J.J."/>
            <person name="Wuster W."/>
            <person name="Woods A.E."/>
            <person name="Logan J.M."/>
            <person name="Harrison R.A."/>
            <person name="Castoe T.A."/>
            <person name="de Koning A.P."/>
            <person name="Pollock D.D."/>
            <person name="Yandell M."/>
            <person name="Calderon D."/>
            <person name="Renjifo C."/>
            <person name="Currier R.B."/>
            <person name="Salgado D."/>
            <person name="Pla D."/>
            <person name="Sanz L."/>
            <person name="Hyder A.S."/>
            <person name="Ribeiro J.M."/>
            <person name="Arntzen J.W."/>
            <person name="van den Thillart G.E."/>
            <person name="Boetzer M."/>
            <person name="Pirovano W."/>
            <person name="Dirks R.P."/>
            <person name="Spaink H.P."/>
            <person name="Duboule D."/>
            <person name="McGlinn E."/>
            <person name="Kini R.M."/>
            <person name="Richardson M.K."/>
        </authorList>
    </citation>
    <scope>NUCLEOTIDE SEQUENCE</scope>
    <source>
        <tissue evidence="1">Blood</tissue>
    </source>
</reference>
<proteinExistence type="predicted"/>
<dbReference type="EMBL" id="AZIM01024003">
    <property type="protein sequence ID" value="ETE56401.1"/>
    <property type="molecule type" value="Genomic_DNA"/>
</dbReference>
<organism evidence="1 2">
    <name type="scientific">Ophiophagus hannah</name>
    <name type="common">King cobra</name>
    <name type="synonym">Naja hannah</name>
    <dbReference type="NCBI Taxonomy" id="8665"/>
    <lineage>
        <taxon>Eukaryota</taxon>
        <taxon>Metazoa</taxon>
        <taxon>Chordata</taxon>
        <taxon>Craniata</taxon>
        <taxon>Vertebrata</taxon>
        <taxon>Euteleostomi</taxon>
        <taxon>Lepidosauria</taxon>
        <taxon>Squamata</taxon>
        <taxon>Bifurcata</taxon>
        <taxon>Unidentata</taxon>
        <taxon>Episquamata</taxon>
        <taxon>Toxicofera</taxon>
        <taxon>Serpentes</taxon>
        <taxon>Colubroidea</taxon>
        <taxon>Elapidae</taxon>
        <taxon>Elapinae</taxon>
        <taxon>Ophiophagus</taxon>
    </lineage>
</organism>
<keyword evidence="1" id="KW-0675">Receptor</keyword>